<keyword evidence="7 9" id="KW-0324">Glycolysis</keyword>
<dbReference type="NCBIfam" id="TIGR00419">
    <property type="entry name" value="tim"/>
    <property type="match status" value="1"/>
</dbReference>
<dbReference type="SUPFAM" id="SSF51351">
    <property type="entry name" value="Triosephosphate isomerase (TIM)"/>
    <property type="match status" value="1"/>
</dbReference>
<evidence type="ECO:0000256" key="10">
    <source>
        <dbReference type="RuleBase" id="RU363013"/>
    </source>
</evidence>
<dbReference type="CDD" id="cd00311">
    <property type="entry name" value="TIM"/>
    <property type="match status" value="1"/>
</dbReference>
<dbReference type="HAMAP" id="MF_00147_B">
    <property type="entry name" value="TIM_B"/>
    <property type="match status" value="1"/>
</dbReference>
<evidence type="ECO:0000256" key="6">
    <source>
        <dbReference type="ARBA" id="ARBA00022490"/>
    </source>
</evidence>
<dbReference type="OrthoDB" id="9809429at2"/>
<evidence type="ECO:0000256" key="3">
    <source>
        <dbReference type="ARBA" id="ARBA00011940"/>
    </source>
</evidence>
<keyword evidence="5 9" id="KW-0312">Gluconeogenesis</keyword>
<gene>
    <name evidence="9" type="primary">tpiA</name>
    <name evidence="11" type="ORF">EDD65_103103</name>
</gene>
<comment type="pathway">
    <text evidence="1 9 10">Carbohydrate degradation; glycolysis; D-glyceraldehyde 3-phosphate from glycerone phosphate: step 1/1.</text>
</comment>
<dbReference type="InterPro" id="IPR013785">
    <property type="entry name" value="Aldolase_TIM"/>
</dbReference>
<comment type="pathway">
    <text evidence="9 10">Carbohydrate biosynthesis; gluconeogenesis.</text>
</comment>
<evidence type="ECO:0000256" key="4">
    <source>
        <dbReference type="ARBA" id="ARBA00019397"/>
    </source>
</evidence>
<dbReference type="Gene3D" id="3.20.20.70">
    <property type="entry name" value="Aldolase class I"/>
    <property type="match status" value="1"/>
</dbReference>
<dbReference type="GO" id="GO:0005829">
    <property type="term" value="C:cytosol"/>
    <property type="evidence" value="ECO:0007669"/>
    <property type="project" value="TreeGrafter"/>
</dbReference>
<comment type="caution">
    <text evidence="11">The sequence shown here is derived from an EMBL/GenBank/DDBJ whole genome shotgun (WGS) entry which is preliminary data.</text>
</comment>
<dbReference type="FunFam" id="3.20.20.70:FF:000016">
    <property type="entry name" value="Triosephosphate isomerase"/>
    <property type="match status" value="1"/>
</dbReference>
<proteinExistence type="inferred from homology"/>
<keyword evidence="12" id="KW-1185">Reference proteome</keyword>
<evidence type="ECO:0000256" key="7">
    <source>
        <dbReference type="ARBA" id="ARBA00023152"/>
    </source>
</evidence>
<dbReference type="InterPro" id="IPR020861">
    <property type="entry name" value="Triosephosphate_isomerase_AS"/>
</dbReference>
<dbReference type="Pfam" id="PF00121">
    <property type="entry name" value="TIM"/>
    <property type="match status" value="1"/>
</dbReference>
<keyword evidence="8 9" id="KW-0413">Isomerase</keyword>
<dbReference type="RefSeq" id="WP_132026451.1">
    <property type="nucleotide sequence ID" value="NZ_CP068564.1"/>
</dbReference>
<feature type="active site" description="Proton acceptor" evidence="9">
    <location>
        <position position="167"/>
    </location>
</feature>
<feature type="binding site" evidence="9">
    <location>
        <begin position="9"/>
        <end position="11"/>
    </location>
    <ligand>
        <name>substrate</name>
    </ligand>
</feature>
<dbReference type="GO" id="GO:0004807">
    <property type="term" value="F:triose-phosphate isomerase activity"/>
    <property type="evidence" value="ECO:0007669"/>
    <property type="project" value="UniProtKB-UniRule"/>
</dbReference>
<dbReference type="AlphaFoldDB" id="A0A4R3L1A6"/>
<dbReference type="EMBL" id="SMAE01000003">
    <property type="protein sequence ID" value="TCS90793.1"/>
    <property type="molecule type" value="Genomic_DNA"/>
</dbReference>
<dbReference type="PROSITE" id="PS00171">
    <property type="entry name" value="TIM_1"/>
    <property type="match status" value="1"/>
</dbReference>
<evidence type="ECO:0000256" key="9">
    <source>
        <dbReference type="HAMAP-Rule" id="MF_00147"/>
    </source>
</evidence>
<evidence type="ECO:0000313" key="11">
    <source>
        <dbReference type="EMBL" id="TCS90793.1"/>
    </source>
</evidence>
<keyword evidence="6 9" id="KW-0963">Cytoplasm</keyword>
<comment type="subunit">
    <text evidence="9 10">Homodimer.</text>
</comment>
<comment type="subcellular location">
    <subcellularLocation>
        <location evidence="9 10">Cytoplasm</location>
    </subcellularLocation>
</comment>
<name>A0A4R3L1A6_9FIRM</name>
<feature type="active site" description="Electrophile" evidence="9">
    <location>
        <position position="94"/>
    </location>
</feature>
<feature type="binding site" evidence="9">
    <location>
        <position position="213"/>
    </location>
    <ligand>
        <name>substrate</name>
    </ligand>
</feature>
<comment type="similarity">
    <text evidence="2 9 10">Belongs to the triosephosphate isomerase family.</text>
</comment>
<evidence type="ECO:0000256" key="8">
    <source>
        <dbReference type="ARBA" id="ARBA00023235"/>
    </source>
</evidence>
<dbReference type="UniPathway" id="UPA00109">
    <property type="reaction ID" value="UER00189"/>
</dbReference>
<dbReference type="UniPathway" id="UPA00138"/>
<dbReference type="GO" id="GO:0046166">
    <property type="term" value="P:glyceraldehyde-3-phosphate biosynthetic process"/>
    <property type="evidence" value="ECO:0007669"/>
    <property type="project" value="TreeGrafter"/>
</dbReference>
<accession>A0A4R3L1A6</accession>
<comment type="catalytic activity">
    <reaction evidence="9 10">
        <text>D-glyceraldehyde 3-phosphate = dihydroxyacetone phosphate</text>
        <dbReference type="Rhea" id="RHEA:18585"/>
        <dbReference type="ChEBI" id="CHEBI:57642"/>
        <dbReference type="ChEBI" id="CHEBI:59776"/>
        <dbReference type="EC" id="5.3.1.1"/>
    </reaction>
</comment>
<dbReference type="InterPro" id="IPR000652">
    <property type="entry name" value="Triosephosphate_isomerase"/>
</dbReference>
<evidence type="ECO:0000256" key="2">
    <source>
        <dbReference type="ARBA" id="ARBA00007422"/>
    </source>
</evidence>
<dbReference type="EC" id="5.3.1.1" evidence="3 9"/>
<feature type="binding site" evidence="9">
    <location>
        <position position="173"/>
    </location>
    <ligand>
        <name>substrate</name>
    </ligand>
</feature>
<dbReference type="PANTHER" id="PTHR21139">
    <property type="entry name" value="TRIOSEPHOSPHATE ISOMERASE"/>
    <property type="match status" value="1"/>
</dbReference>
<evidence type="ECO:0000313" key="12">
    <source>
        <dbReference type="Proteomes" id="UP000294567"/>
    </source>
</evidence>
<dbReference type="GO" id="GO:0006094">
    <property type="term" value="P:gluconeogenesis"/>
    <property type="evidence" value="ECO:0007669"/>
    <property type="project" value="UniProtKB-UniRule"/>
</dbReference>
<dbReference type="InterPro" id="IPR035990">
    <property type="entry name" value="TIM_sf"/>
</dbReference>
<dbReference type="PANTHER" id="PTHR21139:SF42">
    <property type="entry name" value="TRIOSEPHOSPHATE ISOMERASE"/>
    <property type="match status" value="1"/>
</dbReference>
<feature type="binding site" evidence="9">
    <location>
        <begin position="234"/>
        <end position="235"/>
    </location>
    <ligand>
        <name>substrate</name>
    </ligand>
</feature>
<dbReference type="Proteomes" id="UP000294567">
    <property type="component" value="Unassembled WGS sequence"/>
</dbReference>
<reference evidence="11 12" key="1">
    <citation type="submission" date="2019-03" db="EMBL/GenBank/DDBJ databases">
        <title>Genomic Encyclopedia of Type Strains, Phase IV (KMG-IV): sequencing the most valuable type-strain genomes for metagenomic binning, comparative biology and taxonomic classification.</title>
        <authorList>
            <person name="Goeker M."/>
        </authorList>
    </citation>
    <scope>NUCLEOTIDE SEQUENCE [LARGE SCALE GENOMIC DNA]</scope>
    <source>
        <strain evidence="11 12">DSM 26752</strain>
    </source>
</reference>
<evidence type="ECO:0000256" key="5">
    <source>
        <dbReference type="ARBA" id="ARBA00022432"/>
    </source>
</evidence>
<evidence type="ECO:0000256" key="1">
    <source>
        <dbReference type="ARBA" id="ARBA00004680"/>
    </source>
</evidence>
<sequence>MRKPIIAGNWKMNNTISQSLKLINEIKSYNLNENVEVVVCVSFTSLYEVKKELKGTNIKLGAQNMHWEDSGAYTGEISPLMLKEIGIDYCIIGHSERRQYFNETDETVNKKIKSALRHGIKPIVCVGETLEDREKAKEKEIVKEQVLKALEGINKKEEIENIVIAYEPIWAIGTGKTASSDDANEMCGFIRNTISKKYGVDISKNIRIQYGGSVKPNNIKELMDKEEIDGALVGGASLNASDFVKLINY</sequence>
<dbReference type="InterPro" id="IPR022896">
    <property type="entry name" value="TrioseP_Isoase_bac/euk"/>
</dbReference>
<dbReference type="GO" id="GO:0019563">
    <property type="term" value="P:glycerol catabolic process"/>
    <property type="evidence" value="ECO:0007669"/>
    <property type="project" value="TreeGrafter"/>
</dbReference>
<organism evidence="11 12">
    <name type="scientific">Keratinibaculum paraultunense</name>
    <dbReference type="NCBI Taxonomy" id="1278232"/>
    <lineage>
        <taxon>Bacteria</taxon>
        <taxon>Bacillati</taxon>
        <taxon>Bacillota</taxon>
        <taxon>Tissierellia</taxon>
        <taxon>Tissierellales</taxon>
        <taxon>Tepidimicrobiaceae</taxon>
        <taxon>Keratinibaculum</taxon>
    </lineage>
</organism>
<comment type="function">
    <text evidence="9">Involved in the gluconeogenesis. Catalyzes stereospecifically the conversion of dihydroxyacetone phosphate (DHAP) to D-glyceraldehyde-3-phosphate (G3P).</text>
</comment>
<dbReference type="PROSITE" id="PS51440">
    <property type="entry name" value="TIM_2"/>
    <property type="match status" value="1"/>
</dbReference>
<dbReference type="GO" id="GO:0006096">
    <property type="term" value="P:glycolytic process"/>
    <property type="evidence" value="ECO:0007669"/>
    <property type="project" value="UniProtKB-UniRule"/>
</dbReference>
<protein>
    <recommendedName>
        <fullName evidence="4 9">Triosephosphate isomerase</fullName>
        <shortName evidence="9">TIM</shortName>
        <shortName evidence="9">TPI</shortName>
        <ecNumber evidence="3 9">5.3.1.1</ecNumber>
    </recommendedName>
    <alternativeName>
        <fullName evidence="9">Triose-phosphate isomerase</fullName>
    </alternativeName>
</protein>